<dbReference type="GO" id="GO:0004828">
    <property type="term" value="F:serine-tRNA ligase activity"/>
    <property type="evidence" value="ECO:0007669"/>
    <property type="project" value="UniProtKB-EC"/>
</dbReference>
<reference evidence="11" key="1">
    <citation type="journal article" date="2023" name="G3 (Bethesda)">
        <title>Whole genome assemblies of Zophobas morio and Tenebrio molitor.</title>
        <authorList>
            <person name="Kaur S."/>
            <person name="Stinson S.A."/>
            <person name="diCenzo G.C."/>
        </authorList>
    </citation>
    <scope>NUCLEOTIDE SEQUENCE</scope>
    <source>
        <strain evidence="11">QUZm001</strain>
    </source>
</reference>
<evidence type="ECO:0000256" key="2">
    <source>
        <dbReference type="ARBA" id="ARBA00012840"/>
    </source>
</evidence>
<feature type="binding site" evidence="8">
    <location>
        <position position="224"/>
    </location>
    <ligand>
        <name>L-serine</name>
        <dbReference type="ChEBI" id="CHEBI:33384"/>
    </ligand>
</feature>
<dbReference type="PANTHER" id="PTHR11778">
    <property type="entry name" value="SERYL-TRNA SYNTHETASE"/>
    <property type="match status" value="1"/>
</dbReference>
<dbReference type="SUPFAM" id="SSF55681">
    <property type="entry name" value="Class II aaRS and biotin synthetases"/>
    <property type="match status" value="1"/>
</dbReference>
<feature type="site" description="Important for serine binding" evidence="8">
    <location>
        <position position="375"/>
    </location>
</feature>
<feature type="binding site" evidence="8">
    <location>
        <position position="277"/>
    </location>
    <ligand>
        <name>L-serine</name>
        <dbReference type="ChEBI" id="CHEBI:33384"/>
    </ligand>
</feature>
<dbReference type="PRINTS" id="PR00981">
    <property type="entry name" value="TRNASYNTHSER"/>
</dbReference>
<accession>A0AA38HVL0</accession>
<evidence type="ECO:0000256" key="9">
    <source>
        <dbReference type="PIRSR" id="PIRSR001529-2"/>
    </source>
</evidence>
<dbReference type="Gene3D" id="3.30.930.10">
    <property type="entry name" value="Bira Bifunctional Protein, Domain 2"/>
    <property type="match status" value="1"/>
</dbReference>
<evidence type="ECO:0000256" key="8">
    <source>
        <dbReference type="PIRSR" id="PIRSR001529-1"/>
    </source>
</evidence>
<dbReference type="PIRSF" id="PIRSF001529">
    <property type="entry name" value="Ser-tRNA-synth_IIa"/>
    <property type="match status" value="1"/>
</dbReference>
<evidence type="ECO:0000256" key="3">
    <source>
        <dbReference type="ARBA" id="ARBA00022598"/>
    </source>
</evidence>
<name>A0AA38HVL0_9CUCU</name>
<feature type="binding site" evidence="8">
    <location>
        <position position="373"/>
    </location>
    <ligand>
        <name>L-serine</name>
        <dbReference type="ChEBI" id="CHEBI:33384"/>
    </ligand>
</feature>
<dbReference type="InterPro" id="IPR006195">
    <property type="entry name" value="aa-tRNA-synth_II"/>
</dbReference>
<keyword evidence="12" id="KW-1185">Reference proteome</keyword>
<dbReference type="InterPro" id="IPR045864">
    <property type="entry name" value="aa-tRNA-synth_II/BPL/LPL"/>
</dbReference>
<keyword evidence="3" id="KW-0436">Ligase</keyword>
<dbReference type="Proteomes" id="UP001168821">
    <property type="component" value="Unassembled WGS sequence"/>
</dbReference>
<dbReference type="FunFam" id="3.30.930.10:FF:000078">
    <property type="entry name" value="Seryl-tRNA synthetase"/>
    <property type="match status" value="1"/>
</dbReference>
<comment type="similarity">
    <text evidence="1">Belongs to the class-II aminoacyl-tRNA synthetase family. Type-1 seryl-tRNA synthetase subfamily.</text>
</comment>
<keyword evidence="6" id="KW-0030">Aminoacyl-tRNA synthetase</keyword>
<feature type="binding site" evidence="9">
    <location>
        <begin position="270"/>
        <end position="273"/>
    </location>
    <ligand>
        <name>ATP</name>
        <dbReference type="ChEBI" id="CHEBI:30616"/>
    </ligand>
</feature>
<evidence type="ECO:0000313" key="11">
    <source>
        <dbReference type="EMBL" id="KAJ3644893.1"/>
    </source>
</evidence>
<keyword evidence="4" id="KW-0547">Nucleotide-binding</keyword>
<evidence type="ECO:0000256" key="5">
    <source>
        <dbReference type="ARBA" id="ARBA00022840"/>
    </source>
</evidence>
<dbReference type="NCBIfam" id="TIGR00414">
    <property type="entry name" value="serS"/>
    <property type="match status" value="1"/>
</dbReference>
<dbReference type="InterPro" id="IPR002314">
    <property type="entry name" value="aa-tRNA-synt_IIb"/>
</dbReference>
<keyword evidence="5 9" id="KW-0067">ATP-binding</keyword>
<dbReference type="AlphaFoldDB" id="A0AA38HVL0"/>
<dbReference type="PROSITE" id="PS50862">
    <property type="entry name" value="AA_TRNA_LIGASE_II"/>
    <property type="match status" value="1"/>
</dbReference>
<gene>
    <name evidence="11" type="ORF">Zmor_022593</name>
</gene>
<organism evidence="11 12">
    <name type="scientific">Zophobas morio</name>
    <dbReference type="NCBI Taxonomy" id="2755281"/>
    <lineage>
        <taxon>Eukaryota</taxon>
        <taxon>Metazoa</taxon>
        <taxon>Ecdysozoa</taxon>
        <taxon>Arthropoda</taxon>
        <taxon>Hexapoda</taxon>
        <taxon>Insecta</taxon>
        <taxon>Pterygota</taxon>
        <taxon>Neoptera</taxon>
        <taxon>Endopterygota</taxon>
        <taxon>Coleoptera</taxon>
        <taxon>Polyphaga</taxon>
        <taxon>Cucujiformia</taxon>
        <taxon>Tenebrionidae</taxon>
        <taxon>Zophobas</taxon>
    </lineage>
</organism>
<evidence type="ECO:0000313" key="12">
    <source>
        <dbReference type="Proteomes" id="UP001168821"/>
    </source>
</evidence>
<dbReference type="EMBL" id="JALNTZ010000007">
    <property type="protein sequence ID" value="KAJ3644893.1"/>
    <property type="molecule type" value="Genomic_DNA"/>
</dbReference>
<evidence type="ECO:0000259" key="10">
    <source>
        <dbReference type="PROSITE" id="PS50862"/>
    </source>
</evidence>
<proteinExistence type="inferred from homology"/>
<dbReference type="EC" id="6.1.1.11" evidence="2"/>
<sequence>MILGKIVESGSHLHRRFFHISRSLLWNITQCPELDTDYLCNPHNAQEISDNITARKGVGDINLVHELKQKLSQLNTQDTMYESTQKQLYSELLKIPNRTHPEVAGYNNDPKIVKEVGNKPNPDTDLKEFQEITKRLKLVRTDQLGNLSGNKSYYLLGELAELEHALVRYVVADLIKNKFELISVPDILPREVIEGCGMNTRGARTQVYTLDERLHGPDLCLSGTSEMALAGYLSNQTLSHDRLPLKLAAVSRCYRAETSNLLEERGIYRVHEFTKVEMFVVSSPEASHDVLEEIRQIQEGCFGSLGLHFKVLDMPAHELGAQAYRKYDIEAWLAGRQIYGEISSCSNCLDYQSRRLGVRYSKNDSVGFVHTLNGTACAIPRLLIALVEGGQQKNGTIAIPDVLHKYMGKNVIGKQKKIPELKLIKNKK</sequence>
<feature type="binding site" evidence="9">
    <location>
        <begin position="255"/>
        <end position="257"/>
    </location>
    <ligand>
        <name>ATP</name>
        <dbReference type="ChEBI" id="CHEBI:30616"/>
    </ligand>
</feature>
<dbReference type="Pfam" id="PF00587">
    <property type="entry name" value="tRNA-synt_2b"/>
    <property type="match status" value="1"/>
</dbReference>
<dbReference type="GO" id="GO:0006434">
    <property type="term" value="P:seryl-tRNA aminoacylation"/>
    <property type="evidence" value="ECO:0007669"/>
    <property type="project" value="InterPro"/>
</dbReference>
<protein>
    <recommendedName>
        <fullName evidence="2">serine--tRNA ligase</fullName>
        <ecNumber evidence="2">6.1.1.11</ecNumber>
    </recommendedName>
    <alternativeName>
        <fullName evidence="7">Seryl-tRNA synthetase</fullName>
    </alternativeName>
</protein>
<comment type="caution">
    <text evidence="11">The sequence shown here is derived from an EMBL/GenBank/DDBJ whole genome shotgun (WGS) entry which is preliminary data.</text>
</comment>
<feature type="domain" description="Aminoacyl-transfer RNA synthetases class-II family profile" evidence="10">
    <location>
        <begin position="161"/>
        <end position="400"/>
    </location>
</feature>
<evidence type="ECO:0000256" key="1">
    <source>
        <dbReference type="ARBA" id="ARBA00010728"/>
    </source>
</evidence>
<evidence type="ECO:0000256" key="6">
    <source>
        <dbReference type="ARBA" id="ARBA00023146"/>
    </source>
</evidence>
<feature type="binding site" evidence="9">
    <location>
        <begin position="341"/>
        <end position="344"/>
    </location>
    <ligand>
        <name>ATP</name>
        <dbReference type="ChEBI" id="CHEBI:30616"/>
    </ligand>
</feature>
<dbReference type="GO" id="GO:0005524">
    <property type="term" value="F:ATP binding"/>
    <property type="evidence" value="ECO:0007669"/>
    <property type="project" value="UniProtKB-KW"/>
</dbReference>
<evidence type="ECO:0000256" key="7">
    <source>
        <dbReference type="ARBA" id="ARBA00031113"/>
    </source>
</evidence>
<feature type="binding site" evidence="8">
    <location>
        <position position="255"/>
    </location>
    <ligand>
        <name>L-serine</name>
        <dbReference type="ChEBI" id="CHEBI:33384"/>
    </ligand>
</feature>
<evidence type="ECO:0000256" key="4">
    <source>
        <dbReference type="ARBA" id="ARBA00022741"/>
    </source>
</evidence>
<dbReference type="InterPro" id="IPR002317">
    <property type="entry name" value="Ser-tRNA-ligase_type_1"/>
</dbReference>